<keyword evidence="1" id="KW-0805">Transcription regulation</keyword>
<dbReference type="PROSITE" id="PS00519">
    <property type="entry name" value="HTH_ASNC_1"/>
    <property type="match status" value="1"/>
</dbReference>
<name>A0ABU0DSD2_9BACI</name>
<dbReference type="Gene3D" id="1.10.10.10">
    <property type="entry name" value="Winged helix-like DNA-binding domain superfamily/Winged helix DNA-binding domain"/>
    <property type="match status" value="1"/>
</dbReference>
<dbReference type="GO" id="GO:0003677">
    <property type="term" value="F:DNA binding"/>
    <property type="evidence" value="ECO:0007669"/>
    <property type="project" value="UniProtKB-KW"/>
</dbReference>
<dbReference type="InterPro" id="IPR036388">
    <property type="entry name" value="WH-like_DNA-bd_sf"/>
</dbReference>
<dbReference type="PROSITE" id="PS50956">
    <property type="entry name" value="HTH_ASNC_2"/>
    <property type="match status" value="1"/>
</dbReference>
<evidence type="ECO:0000256" key="3">
    <source>
        <dbReference type="ARBA" id="ARBA00023163"/>
    </source>
</evidence>
<keyword evidence="6" id="KW-1185">Reference proteome</keyword>
<evidence type="ECO:0000259" key="4">
    <source>
        <dbReference type="PROSITE" id="PS50956"/>
    </source>
</evidence>
<dbReference type="InterPro" id="IPR019885">
    <property type="entry name" value="Tscrpt_reg_HTH_AsnC-type_CS"/>
</dbReference>
<dbReference type="PRINTS" id="PR00033">
    <property type="entry name" value="HTHASNC"/>
</dbReference>
<dbReference type="Pfam" id="PF13412">
    <property type="entry name" value="HTH_24"/>
    <property type="match status" value="1"/>
</dbReference>
<accession>A0ABU0DSD2</accession>
<protein>
    <submittedName>
        <fullName evidence="5">DNA-binding Lrp family transcriptional regulator</fullName>
    </submittedName>
</protein>
<dbReference type="PANTHER" id="PTHR30154">
    <property type="entry name" value="LEUCINE-RESPONSIVE REGULATORY PROTEIN"/>
    <property type="match status" value="1"/>
</dbReference>
<dbReference type="SMART" id="SM00344">
    <property type="entry name" value="HTH_ASNC"/>
    <property type="match status" value="1"/>
</dbReference>
<evidence type="ECO:0000313" key="5">
    <source>
        <dbReference type="EMBL" id="MDQ0351352.1"/>
    </source>
</evidence>
<dbReference type="InterPro" id="IPR036390">
    <property type="entry name" value="WH_DNA-bd_sf"/>
</dbReference>
<dbReference type="Pfam" id="PF01037">
    <property type="entry name" value="AsnC_trans_reg"/>
    <property type="match status" value="1"/>
</dbReference>
<dbReference type="Proteomes" id="UP001236723">
    <property type="component" value="Unassembled WGS sequence"/>
</dbReference>
<comment type="caution">
    <text evidence="5">The sequence shown here is derived from an EMBL/GenBank/DDBJ whole genome shotgun (WGS) entry which is preliminary data.</text>
</comment>
<evidence type="ECO:0000256" key="1">
    <source>
        <dbReference type="ARBA" id="ARBA00023015"/>
    </source>
</evidence>
<dbReference type="InterPro" id="IPR011008">
    <property type="entry name" value="Dimeric_a/b-barrel"/>
</dbReference>
<organism evidence="5 6">
    <name type="scientific">Alkalibacillus filiformis</name>
    <dbReference type="NCBI Taxonomy" id="200990"/>
    <lineage>
        <taxon>Bacteria</taxon>
        <taxon>Bacillati</taxon>
        <taxon>Bacillota</taxon>
        <taxon>Bacilli</taxon>
        <taxon>Bacillales</taxon>
        <taxon>Bacillaceae</taxon>
        <taxon>Alkalibacillus</taxon>
    </lineage>
</organism>
<sequence>MKIEIKSHKRGVLMKLTDTDFKILNILSEQGRMSYVDLAKELGLSRVAVRDRINQMQEAGVIEKFSVVINSEQVGKGVSAFFNVDCEPNSLIHVAEKLAEHPSVASCYQMTGPSTLHTHVLVEDFHALEKFINEELYALEGITRVESHILLRRFKSRTGLKL</sequence>
<feature type="domain" description="HTH asnC-type" evidence="4">
    <location>
        <begin position="16"/>
        <end position="77"/>
    </location>
</feature>
<dbReference type="InterPro" id="IPR011991">
    <property type="entry name" value="ArsR-like_HTH"/>
</dbReference>
<keyword evidence="2 5" id="KW-0238">DNA-binding</keyword>
<dbReference type="PANTHER" id="PTHR30154:SF34">
    <property type="entry name" value="TRANSCRIPTIONAL REGULATOR AZLB"/>
    <property type="match status" value="1"/>
</dbReference>
<dbReference type="CDD" id="cd00090">
    <property type="entry name" value="HTH_ARSR"/>
    <property type="match status" value="1"/>
</dbReference>
<dbReference type="InterPro" id="IPR019887">
    <property type="entry name" value="Tscrpt_reg_AsnC/Lrp_C"/>
</dbReference>
<evidence type="ECO:0000313" key="6">
    <source>
        <dbReference type="Proteomes" id="UP001236723"/>
    </source>
</evidence>
<dbReference type="EMBL" id="JAUSUP010000002">
    <property type="protein sequence ID" value="MDQ0351352.1"/>
    <property type="molecule type" value="Genomic_DNA"/>
</dbReference>
<keyword evidence="3" id="KW-0804">Transcription</keyword>
<evidence type="ECO:0000256" key="2">
    <source>
        <dbReference type="ARBA" id="ARBA00023125"/>
    </source>
</evidence>
<dbReference type="SUPFAM" id="SSF46785">
    <property type="entry name" value="Winged helix' DNA-binding domain"/>
    <property type="match status" value="1"/>
</dbReference>
<dbReference type="InterPro" id="IPR019888">
    <property type="entry name" value="Tscrpt_reg_AsnC-like"/>
</dbReference>
<reference evidence="5 6" key="1">
    <citation type="submission" date="2023-07" db="EMBL/GenBank/DDBJ databases">
        <title>Genomic Encyclopedia of Type Strains, Phase IV (KMG-IV): sequencing the most valuable type-strain genomes for metagenomic binning, comparative biology and taxonomic classification.</title>
        <authorList>
            <person name="Goeker M."/>
        </authorList>
    </citation>
    <scope>NUCLEOTIDE SEQUENCE [LARGE SCALE GENOMIC DNA]</scope>
    <source>
        <strain evidence="5 6">DSM 15448</strain>
    </source>
</reference>
<gene>
    <name evidence="5" type="ORF">J2R98_001166</name>
</gene>
<dbReference type="InterPro" id="IPR000485">
    <property type="entry name" value="AsnC-type_HTH_dom"/>
</dbReference>
<dbReference type="Gene3D" id="3.30.70.920">
    <property type="match status" value="1"/>
</dbReference>
<proteinExistence type="predicted"/>
<dbReference type="SUPFAM" id="SSF54909">
    <property type="entry name" value="Dimeric alpha+beta barrel"/>
    <property type="match status" value="1"/>
</dbReference>